<comment type="similarity">
    <text evidence="2">Belongs to the D-isomer specific 2-hydroxyacid dehydrogenase family.</text>
</comment>
<dbReference type="CDD" id="cd12172">
    <property type="entry name" value="PGDH_like_2"/>
    <property type="match status" value="1"/>
</dbReference>
<evidence type="ECO:0000259" key="3">
    <source>
        <dbReference type="Pfam" id="PF00389"/>
    </source>
</evidence>
<dbReference type="InterPro" id="IPR050223">
    <property type="entry name" value="D-isomer_2-hydroxyacid_DH"/>
</dbReference>
<organism evidence="5 6">
    <name type="scientific">Haloferula sargassicola</name>
    <dbReference type="NCBI Taxonomy" id="490096"/>
    <lineage>
        <taxon>Bacteria</taxon>
        <taxon>Pseudomonadati</taxon>
        <taxon>Verrucomicrobiota</taxon>
        <taxon>Verrucomicrobiia</taxon>
        <taxon>Verrucomicrobiales</taxon>
        <taxon>Verrucomicrobiaceae</taxon>
        <taxon>Haloferula</taxon>
    </lineage>
</organism>
<evidence type="ECO:0000259" key="4">
    <source>
        <dbReference type="Pfam" id="PF02826"/>
    </source>
</evidence>
<dbReference type="Proteomes" id="UP001476282">
    <property type="component" value="Unassembled WGS sequence"/>
</dbReference>
<feature type="domain" description="D-isomer specific 2-hydroxyacid dehydrogenase catalytic" evidence="3">
    <location>
        <begin position="27"/>
        <end position="324"/>
    </location>
</feature>
<protein>
    <submittedName>
        <fullName evidence="5">Hydroxypyruvate reductase</fullName>
    </submittedName>
</protein>
<accession>A0ABP9UJE5</accession>
<reference evidence="5 6" key="1">
    <citation type="submission" date="2024-02" db="EMBL/GenBank/DDBJ databases">
        <title>Haloferula sargassicola NBRC 104335.</title>
        <authorList>
            <person name="Ichikawa N."/>
            <person name="Katano-Makiyama Y."/>
            <person name="Hidaka K."/>
        </authorList>
    </citation>
    <scope>NUCLEOTIDE SEQUENCE [LARGE SCALE GENOMIC DNA]</scope>
    <source>
        <strain evidence="5 6">NBRC 104335</strain>
    </source>
</reference>
<name>A0ABP9UJE5_9BACT</name>
<dbReference type="SUPFAM" id="SSF52283">
    <property type="entry name" value="Formate/glycerate dehydrogenase catalytic domain-like"/>
    <property type="match status" value="1"/>
</dbReference>
<keyword evidence="1 2" id="KW-0560">Oxidoreductase</keyword>
<evidence type="ECO:0000256" key="2">
    <source>
        <dbReference type="RuleBase" id="RU003719"/>
    </source>
</evidence>
<evidence type="ECO:0000256" key="1">
    <source>
        <dbReference type="ARBA" id="ARBA00023002"/>
    </source>
</evidence>
<dbReference type="Pfam" id="PF02826">
    <property type="entry name" value="2-Hacid_dh_C"/>
    <property type="match status" value="1"/>
</dbReference>
<dbReference type="PANTHER" id="PTHR10996:SF283">
    <property type="entry name" value="GLYOXYLATE_HYDROXYPYRUVATE REDUCTASE B"/>
    <property type="match status" value="1"/>
</dbReference>
<dbReference type="Pfam" id="PF00389">
    <property type="entry name" value="2-Hacid_dh"/>
    <property type="match status" value="1"/>
</dbReference>
<comment type="caution">
    <text evidence="5">The sequence shown here is derived from an EMBL/GenBank/DDBJ whole genome shotgun (WGS) entry which is preliminary data.</text>
</comment>
<gene>
    <name evidence="5" type="ORF">Hsar01_00851</name>
</gene>
<keyword evidence="6" id="KW-1185">Reference proteome</keyword>
<dbReference type="InterPro" id="IPR036291">
    <property type="entry name" value="NAD(P)-bd_dom_sf"/>
</dbReference>
<dbReference type="PANTHER" id="PTHR10996">
    <property type="entry name" value="2-HYDROXYACID DEHYDROGENASE-RELATED"/>
    <property type="match status" value="1"/>
</dbReference>
<evidence type="ECO:0000313" key="6">
    <source>
        <dbReference type="Proteomes" id="UP001476282"/>
    </source>
</evidence>
<dbReference type="InterPro" id="IPR006139">
    <property type="entry name" value="D-isomer_2_OHA_DH_cat_dom"/>
</dbReference>
<feature type="domain" description="D-isomer specific 2-hydroxyacid dehydrogenase NAD-binding" evidence="4">
    <location>
        <begin position="120"/>
        <end position="293"/>
    </location>
</feature>
<evidence type="ECO:0000313" key="5">
    <source>
        <dbReference type="EMBL" id="GAA5481640.1"/>
    </source>
</evidence>
<dbReference type="InterPro" id="IPR006140">
    <property type="entry name" value="D-isomer_DH_NAD-bd"/>
</dbReference>
<dbReference type="EMBL" id="BAABRI010000004">
    <property type="protein sequence ID" value="GAA5481640.1"/>
    <property type="molecule type" value="Genomic_DNA"/>
</dbReference>
<sequence>MDNSASDMPDRILLTTCSFQDTPGPHHEFLESQGYEIVRERGPLSESRMLELAGEFDGFLCGDDGITRAVIEKSLPRLKVIAKYGIGLDKIDIAATQERGIPVMFTPGVNHTTVAEHTFCLMLALYRNLVDTVVATRQGNWLRMTGHELWRKKIGIIGMGRIGQEMVKRARGFDMEVHGYGNFWPEDFCVTHGVTRHDSLDSLFATCDIVSPHTKLNDSTHHMINRARIALMPAGAIIVNTGRGELADTAAVVEALGSGQLAGYATDVMEEEPPPADHPLLSHPKALVTAHIGSRTFESVPRQAMKAVTNLVNFLQGEGPVFCANGVVPSAEE</sequence>
<dbReference type="SUPFAM" id="SSF51735">
    <property type="entry name" value="NAD(P)-binding Rossmann-fold domains"/>
    <property type="match status" value="1"/>
</dbReference>
<dbReference type="Gene3D" id="3.40.50.720">
    <property type="entry name" value="NAD(P)-binding Rossmann-like Domain"/>
    <property type="match status" value="2"/>
</dbReference>
<proteinExistence type="inferred from homology"/>